<dbReference type="Gene3D" id="3.40.50.1820">
    <property type="entry name" value="alpha/beta hydrolase"/>
    <property type="match status" value="1"/>
</dbReference>
<dbReference type="RefSeq" id="WP_063947861.1">
    <property type="nucleotide sequence ID" value="NZ_LXPS01000006.1"/>
</dbReference>
<feature type="domain" description="Serine aminopeptidase S33" evidence="1">
    <location>
        <begin position="87"/>
        <end position="354"/>
    </location>
</feature>
<proteinExistence type="predicted"/>
<dbReference type="InterPro" id="IPR029058">
    <property type="entry name" value="AB_hydrolase_fold"/>
</dbReference>
<evidence type="ECO:0000259" key="1">
    <source>
        <dbReference type="Pfam" id="PF12146"/>
    </source>
</evidence>
<dbReference type="InterPro" id="IPR022742">
    <property type="entry name" value="Hydrolase_4"/>
</dbReference>
<dbReference type="AlphaFoldDB" id="A0A176XFG6"/>
<protein>
    <recommendedName>
        <fullName evidence="1">Serine aminopeptidase S33 domain-containing protein</fullName>
    </recommendedName>
</protein>
<evidence type="ECO:0000313" key="3">
    <source>
        <dbReference type="Proteomes" id="UP000077098"/>
    </source>
</evidence>
<dbReference type="PANTHER" id="PTHR11614">
    <property type="entry name" value="PHOSPHOLIPASE-RELATED"/>
    <property type="match status" value="1"/>
</dbReference>
<sequence length="374" mass="42464">MQIAVKSPRGSLTFFPRALPLMALVFYALVCSVSVVTAQPYSKESELSVSYHSRIADFWNRHGERRNFIGLGGVRIATMTFPRPDSSAGIVISIGYGESFIKYREVIYDLWHAGFQIYILDHRGQGFSDRLVFPDKAQQSDPSAVKRVHDLGYVEHFEDYVADLKTFVDRAAKPRNRRLFLLGHSMGGAIGSLYLQTYSSDFSGAVFTAPMHQPDLSPVPNMACWLFRLGGPKNYVWGRGPFALSNDFDPFRSSTSSRVRYEMIKRGEAIRHPEIQLGGPSFNWVYESCLAANRSVRNAGKITTNVLLIQAGEDRVVKAAAQRTFCRLMNANRRDSCRLKRLDGAKHELLIERDEFRKIVLDETINFFERQNKE</sequence>
<evidence type="ECO:0000313" key="2">
    <source>
        <dbReference type="EMBL" id="OAE48361.1"/>
    </source>
</evidence>
<dbReference type="Proteomes" id="UP000077098">
    <property type="component" value="Unassembled WGS sequence"/>
</dbReference>
<reference evidence="2 3" key="1">
    <citation type="submission" date="2016-05" db="EMBL/GenBank/DDBJ databases">
        <authorList>
            <person name="Lavstsen T."/>
            <person name="Jespersen J.S."/>
        </authorList>
    </citation>
    <scope>NUCLEOTIDE SEQUENCE [LARGE SCALE GENOMIC DNA]</scope>
    <source>
        <strain evidence="2 3">KCJ1736</strain>
    </source>
</reference>
<dbReference type="SUPFAM" id="SSF53474">
    <property type="entry name" value="alpha/beta-Hydrolases"/>
    <property type="match status" value="1"/>
</dbReference>
<organism evidence="2 3">
    <name type="scientific">Agrobacterium tumefaciens</name>
    <dbReference type="NCBI Taxonomy" id="358"/>
    <lineage>
        <taxon>Bacteria</taxon>
        <taxon>Pseudomonadati</taxon>
        <taxon>Pseudomonadota</taxon>
        <taxon>Alphaproteobacteria</taxon>
        <taxon>Hyphomicrobiales</taxon>
        <taxon>Rhizobiaceae</taxon>
        <taxon>Rhizobium/Agrobacterium group</taxon>
        <taxon>Agrobacterium</taxon>
        <taxon>Agrobacterium tumefaciens complex</taxon>
    </lineage>
</organism>
<dbReference type="InterPro" id="IPR051044">
    <property type="entry name" value="MAG_DAG_Lipase"/>
</dbReference>
<gene>
    <name evidence="2" type="ORF">A7J57_22000</name>
</gene>
<accession>A0A176XFG6</accession>
<name>A0A176XFG6_AGRTU</name>
<dbReference type="Pfam" id="PF12146">
    <property type="entry name" value="Hydrolase_4"/>
    <property type="match status" value="1"/>
</dbReference>
<comment type="caution">
    <text evidence="2">The sequence shown here is derived from an EMBL/GenBank/DDBJ whole genome shotgun (WGS) entry which is preliminary data.</text>
</comment>
<dbReference type="EMBL" id="LXPS01000006">
    <property type="protein sequence ID" value="OAE48361.1"/>
    <property type="molecule type" value="Genomic_DNA"/>
</dbReference>